<dbReference type="Gene3D" id="3.40.50.150">
    <property type="entry name" value="Vaccinia Virus protein VP39"/>
    <property type="match status" value="2"/>
</dbReference>
<evidence type="ECO:0000256" key="1">
    <source>
        <dbReference type="ARBA" id="ARBA00022490"/>
    </source>
</evidence>
<evidence type="ECO:0000256" key="5">
    <source>
        <dbReference type="SAM" id="MobiDB-lite"/>
    </source>
</evidence>
<accession>A0A2U2RPU3</accession>
<dbReference type="InterPro" id="IPR007848">
    <property type="entry name" value="Small_mtfrase_dom"/>
</dbReference>
<dbReference type="AlphaFoldDB" id="A0A2U2RPU3"/>
<dbReference type="GO" id="GO:0032259">
    <property type="term" value="P:methylation"/>
    <property type="evidence" value="ECO:0007669"/>
    <property type="project" value="UniProtKB-KW"/>
</dbReference>
<dbReference type="Pfam" id="PF26049">
    <property type="entry name" value="RLMG_N"/>
    <property type="match status" value="1"/>
</dbReference>
<keyword evidence="4 8" id="KW-0808">Transferase</keyword>
<dbReference type="GO" id="GO:0008170">
    <property type="term" value="F:N-methyltransferase activity"/>
    <property type="evidence" value="ECO:0007669"/>
    <property type="project" value="UniProtKB-ARBA"/>
</dbReference>
<sequence length="441" mass="45438">MDSSSPDETAPAADQTDRLILEVARTELGLGANGGADGDLVVLDDATGALTRAALDALEGTQHRVVVQETSVQHALALAEEHRGALGEGRLLIAGLEDAPADLATLLAGRSVHLALARLPKALAALEVRASSLARAGVPALIAGGRVKHMTRSQNEVLAEVYDEVHATRGLGKSRALVARTARDDLRELPPRSSEVEIAVRGMRTAVTLSGIGSVFGGASADAGSLLLLDALDQAISAGEIEDTTRSDGADGESDGAPEEARAATPGEGSPAVLSARSVIDLGSGNGLLAAYLRSALPAARLLATDDDLDAVASTRATLESLAADAATSDGAVGTEESVGVDAGGRPGEARVLWEASLAGQAADSADLVLLNPPFHDGAAIDATLVQGLLDAVARVLRPGGQLWFVHNSHLRYRHELESRIGSVQQRARDRRFTVLQATRS</sequence>
<dbReference type="PANTHER" id="PTHR47816:SF4">
    <property type="entry name" value="RIBOSOMAL RNA SMALL SUBUNIT METHYLTRANSFERASE C"/>
    <property type="match status" value="1"/>
</dbReference>
<feature type="domain" description="Methyltransferase small" evidence="6">
    <location>
        <begin position="349"/>
        <end position="437"/>
    </location>
</feature>
<protein>
    <submittedName>
        <fullName evidence="8">16S rRNA methyltransferase</fullName>
    </submittedName>
</protein>
<dbReference type="SUPFAM" id="SSF53335">
    <property type="entry name" value="S-adenosyl-L-methionine-dependent methyltransferases"/>
    <property type="match status" value="1"/>
</dbReference>
<evidence type="ECO:0000256" key="2">
    <source>
        <dbReference type="ARBA" id="ARBA00022552"/>
    </source>
</evidence>
<keyword evidence="9" id="KW-1185">Reference proteome</keyword>
<dbReference type="EMBL" id="QFKX01000001">
    <property type="protein sequence ID" value="PWH07825.1"/>
    <property type="molecule type" value="Genomic_DNA"/>
</dbReference>
<evidence type="ECO:0000259" key="7">
    <source>
        <dbReference type="Pfam" id="PF26049"/>
    </source>
</evidence>
<dbReference type="CDD" id="cd02440">
    <property type="entry name" value="AdoMet_MTases"/>
    <property type="match status" value="1"/>
</dbReference>
<organism evidence="8 9">
    <name type="scientific">Brachybacterium endophyticum</name>
    <dbReference type="NCBI Taxonomy" id="2182385"/>
    <lineage>
        <taxon>Bacteria</taxon>
        <taxon>Bacillati</taxon>
        <taxon>Actinomycetota</taxon>
        <taxon>Actinomycetes</taxon>
        <taxon>Micrococcales</taxon>
        <taxon>Dermabacteraceae</taxon>
        <taxon>Brachybacterium</taxon>
    </lineage>
</organism>
<dbReference type="InterPro" id="IPR029063">
    <property type="entry name" value="SAM-dependent_MTases_sf"/>
</dbReference>
<evidence type="ECO:0000256" key="4">
    <source>
        <dbReference type="ARBA" id="ARBA00022679"/>
    </source>
</evidence>
<dbReference type="InterPro" id="IPR058679">
    <property type="entry name" value="RlmG_N"/>
</dbReference>
<evidence type="ECO:0000256" key="3">
    <source>
        <dbReference type="ARBA" id="ARBA00022603"/>
    </source>
</evidence>
<evidence type="ECO:0000259" key="6">
    <source>
        <dbReference type="Pfam" id="PF05175"/>
    </source>
</evidence>
<dbReference type="InterPro" id="IPR002052">
    <property type="entry name" value="DNA_methylase_N6_adenine_CS"/>
</dbReference>
<dbReference type="RefSeq" id="WP_109274710.1">
    <property type="nucleotide sequence ID" value="NZ_QFKX01000001.1"/>
</dbReference>
<dbReference type="GO" id="GO:0003676">
    <property type="term" value="F:nucleic acid binding"/>
    <property type="evidence" value="ECO:0007669"/>
    <property type="project" value="InterPro"/>
</dbReference>
<keyword evidence="2" id="KW-0698">rRNA processing</keyword>
<dbReference type="PANTHER" id="PTHR47816">
    <property type="entry name" value="RIBOSOMAL RNA SMALL SUBUNIT METHYLTRANSFERASE C"/>
    <property type="match status" value="1"/>
</dbReference>
<keyword evidence="3 8" id="KW-0489">Methyltransferase</keyword>
<dbReference type="GO" id="GO:0006364">
    <property type="term" value="P:rRNA processing"/>
    <property type="evidence" value="ECO:0007669"/>
    <property type="project" value="UniProtKB-KW"/>
</dbReference>
<feature type="domain" description="Methyltransferase small" evidence="6">
    <location>
        <begin position="276"/>
        <end position="326"/>
    </location>
</feature>
<dbReference type="PROSITE" id="PS00092">
    <property type="entry name" value="N6_MTASE"/>
    <property type="match status" value="1"/>
</dbReference>
<gene>
    <name evidence="8" type="ORF">DEO23_04245</name>
</gene>
<dbReference type="OrthoDB" id="29650at2"/>
<comment type="caution">
    <text evidence="8">The sequence shown here is derived from an EMBL/GenBank/DDBJ whole genome shotgun (WGS) entry which is preliminary data.</text>
</comment>
<dbReference type="InterPro" id="IPR046977">
    <property type="entry name" value="RsmC/RlmG"/>
</dbReference>
<dbReference type="Pfam" id="PF05175">
    <property type="entry name" value="MTS"/>
    <property type="match status" value="2"/>
</dbReference>
<name>A0A2U2RPU3_9MICO</name>
<evidence type="ECO:0000313" key="9">
    <source>
        <dbReference type="Proteomes" id="UP000245590"/>
    </source>
</evidence>
<proteinExistence type="predicted"/>
<feature type="region of interest" description="Disordered" evidence="5">
    <location>
        <begin position="240"/>
        <end position="271"/>
    </location>
</feature>
<feature type="domain" description="RlmG N-terminal" evidence="7">
    <location>
        <begin position="8"/>
        <end position="180"/>
    </location>
</feature>
<keyword evidence="1" id="KW-0963">Cytoplasm</keyword>
<dbReference type="GO" id="GO:0008757">
    <property type="term" value="F:S-adenosylmethionine-dependent methyltransferase activity"/>
    <property type="evidence" value="ECO:0007669"/>
    <property type="project" value="InterPro"/>
</dbReference>
<reference evidence="8 9" key="1">
    <citation type="submission" date="2018-05" db="EMBL/GenBank/DDBJ databases">
        <title>Brachybacterium sp. M1HQ-2T, whole genome shotgun sequence.</title>
        <authorList>
            <person name="Tuo L."/>
        </authorList>
    </citation>
    <scope>NUCLEOTIDE SEQUENCE [LARGE SCALE GENOMIC DNA]</scope>
    <source>
        <strain evidence="8 9">M1HQ-2</strain>
    </source>
</reference>
<evidence type="ECO:0000313" key="8">
    <source>
        <dbReference type="EMBL" id="PWH07825.1"/>
    </source>
</evidence>
<dbReference type="Proteomes" id="UP000245590">
    <property type="component" value="Unassembled WGS sequence"/>
</dbReference>